<reference evidence="2 3" key="1">
    <citation type="submission" date="2010-08" db="EMBL/GenBank/DDBJ databases">
        <title>Complete sequence of Gallionella capsiferriformans ES-2.</title>
        <authorList>
            <consortium name="US DOE Joint Genome Institute"/>
            <person name="Lucas S."/>
            <person name="Copeland A."/>
            <person name="Lapidus A."/>
            <person name="Cheng J.-F."/>
            <person name="Bruce D."/>
            <person name="Goodwin L."/>
            <person name="Pitluck S."/>
            <person name="Chertkov O."/>
            <person name="Davenport K.W."/>
            <person name="Detter J.C."/>
            <person name="Han C."/>
            <person name="Tapia R."/>
            <person name="Land M."/>
            <person name="Hauser L."/>
            <person name="Chang Y.-J."/>
            <person name="Jeffries C."/>
            <person name="Kyrpides N."/>
            <person name="Ivanova N."/>
            <person name="Mikhailova N."/>
            <person name="Shelobolina E.S."/>
            <person name="Picardal F."/>
            <person name="Roden E."/>
            <person name="Emerson D."/>
            <person name="Woyke T."/>
        </authorList>
    </citation>
    <scope>NUCLEOTIDE SEQUENCE [LARGE SCALE GENOMIC DNA]</scope>
    <source>
        <strain evidence="2 3">ES-2</strain>
    </source>
</reference>
<evidence type="ECO:0000313" key="3">
    <source>
        <dbReference type="Proteomes" id="UP000001235"/>
    </source>
</evidence>
<dbReference type="eggNOG" id="COG2202">
    <property type="taxonomic scope" value="Bacteria"/>
</dbReference>
<dbReference type="Pfam" id="PF07796">
    <property type="entry name" value="DUF1638"/>
    <property type="match status" value="1"/>
</dbReference>
<name>D9SGK0_GALCS</name>
<dbReference type="AlphaFoldDB" id="D9SGK0"/>
<dbReference type="EMBL" id="CP002159">
    <property type="protein sequence ID" value="ADL55647.1"/>
    <property type="molecule type" value="Genomic_DNA"/>
</dbReference>
<sequence length="207" mass="23502">MSDKATPDCMLLGCGILQAEVRWLIKKNGWQLDTDFLDSSLHVNFEKLAHALQSGILRNRGRDVIVFYGCCHPRMEKILETAHIFRTAGQNCVEMLLGPERFMAELSDGAFFLLEDWALRWDEAIGKTFGDNPDVTREIFQLSNKSLLCLRTPCSGDFEAEAIAIGEKIGLPLRWMDVDLQQLDRVLREAMSHRQLIEDSKNQGMTA</sequence>
<dbReference type="STRING" id="395494.Galf_1631"/>
<dbReference type="InterPro" id="IPR012437">
    <property type="entry name" value="DUF1638"/>
</dbReference>
<evidence type="ECO:0000313" key="2">
    <source>
        <dbReference type="EMBL" id="ADL55647.1"/>
    </source>
</evidence>
<dbReference type="OrthoDB" id="9814689at2"/>
<keyword evidence="3" id="KW-1185">Reference proteome</keyword>
<accession>D9SGK0</accession>
<dbReference type="RefSeq" id="WP_013293586.1">
    <property type="nucleotide sequence ID" value="NC_014394.1"/>
</dbReference>
<dbReference type="Proteomes" id="UP000001235">
    <property type="component" value="Chromosome"/>
</dbReference>
<organism evidence="2 3">
    <name type="scientific">Gallionella capsiferriformans (strain ES-2)</name>
    <name type="common">Gallionella ferruginea capsiferriformans (strain ES-2)</name>
    <dbReference type="NCBI Taxonomy" id="395494"/>
    <lineage>
        <taxon>Bacteria</taxon>
        <taxon>Pseudomonadati</taxon>
        <taxon>Pseudomonadota</taxon>
        <taxon>Betaproteobacteria</taxon>
        <taxon>Nitrosomonadales</taxon>
        <taxon>Gallionellaceae</taxon>
        <taxon>Gallionella</taxon>
    </lineage>
</organism>
<proteinExistence type="predicted"/>
<evidence type="ECO:0000259" key="1">
    <source>
        <dbReference type="Pfam" id="PF07796"/>
    </source>
</evidence>
<dbReference type="KEGG" id="gca:Galf_1631"/>
<feature type="domain" description="DUF1638" evidence="1">
    <location>
        <begin position="36"/>
        <end position="187"/>
    </location>
</feature>
<protein>
    <recommendedName>
        <fullName evidence="1">DUF1638 domain-containing protein</fullName>
    </recommendedName>
</protein>
<dbReference type="HOGENOM" id="CLU_099367_0_0_4"/>
<gene>
    <name evidence="2" type="ordered locus">Galf_1631</name>
</gene>